<proteinExistence type="predicted"/>
<keyword evidence="2" id="KW-1133">Transmembrane helix</keyword>
<dbReference type="Proteomes" id="UP000612585">
    <property type="component" value="Unassembled WGS sequence"/>
</dbReference>
<evidence type="ECO:0000313" key="4">
    <source>
        <dbReference type="Proteomes" id="UP000612585"/>
    </source>
</evidence>
<reference evidence="3" key="1">
    <citation type="submission" date="2021-01" db="EMBL/GenBank/DDBJ databases">
        <title>Whole genome shotgun sequence of Virgisporangium aurantiacum NBRC 16421.</title>
        <authorList>
            <person name="Komaki H."/>
            <person name="Tamura T."/>
        </authorList>
    </citation>
    <scope>NUCLEOTIDE SEQUENCE</scope>
    <source>
        <strain evidence="3">NBRC 16421</strain>
    </source>
</reference>
<keyword evidence="2" id="KW-0812">Transmembrane</keyword>
<evidence type="ECO:0000256" key="1">
    <source>
        <dbReference type="SAM" id="MobiDB-lite"/>
    </source>
</evidence>
<accession>A0A8J3ZKV7</accession>
<dbReference type="EMBL" id="BOPG01000130">
    <property type="protein sequence ID" value="GIJ64822.1"/>
    <property type="molecule type" value="Genomic_DNA"/>
</dbReference>
<feature type="compositionally biased region" description="Pro residues" evidence="1">
    <location>
        <begin position="30"/>
        <end position="43"/>
    </location>
</feature>
<organism evidence="3 4">
    <name type="scientific">Virgisporangium aurantiacum</name>
    <dbReference type="NCBI Taxonomy" id="175570"/>
    <lineage>
        <taxon>Bacteria</taxon>
        <taxon>Bacillati</taxon>
        <taxon>Actinomycetota</taxon>
        <taxon>Actinomycetes</taxon>
        <taxon>Micromonosporales</taxon>
        <taxon>Micromonosporaceae</taxon>
        <taxon>Virgisporangium</taxon>
    </lineage>
</organism>
<feature type="transmembrane region" description="Helical" evidence="2">
    <location>
        <begin position="151"/>
        <end position="173"/>
    </location>
</feature>
<feature type="compositionally biased region" description="Polar residues" evidence="1">
    <location>
        <begin position="1"/>
        <end position="10"/>
    </location>
</feature>
<keyword evidence="2" id="KW-0472">Membrane</keyword>
<name>A0A8J3ZKV7_9ACTN</name>
<evidence type="ECO:0000313" key="3">
    <source>
        <dbReference type="EMBL" id="GIJ64822.1"/>
    </source>
</evidence>
<feature type="region of interest" description="Disordered" evidence="1">
    <location>
        <begin position="1"/>
        <end position="70"/>
    </location>
</feature>
<gene>
    <name evidence="3" type="ORF">Vau01_123380</name>
</gene>
<dbReference type="AlphaFoldDB" id="A0A8J3ZKV7"/>
<evidence type="ECO:0000256" key="2">
    <source>
        <dbReference type="SAM" id="Phobius"/>
    </source>
</evidence>
<sequence>MAATLPTSAQVGKPDNVSVSPMLADDDAEPPPAHPPTDWPELPPSLTDLRVTDTQSMSAAGDESNPSAERHVRLPGYLVPVGQDSPAEGLLTHDMTPDDIPAGADKIAIRAGDDGEAAQDPVSAWAYLPTDPQPVVTPPAEASPPTRRRTLLTAIFIGVGLIAIVVVAASSLLPMLRSPQDKGTGANGPAGPEGVAGPAISSPYAVSGPVGDIRTAEFQLVAGVTAVLVRTTDIGGDLYRVATPEGSGFAPRVDQEGAQVRLRLARLYDTDSSDQVTVELNPRVQWRINLLAGSESATVDMRAADLAGVDFVGGVGSIEMWLPVPHGDVAVRMSGGVRDFIIHAPGNIPVQATLVRGAGAVTVDEATRSGVAAGTRVTQDGWNDSQDRYDIDAVAGLGVLTVDRY</sequence>
<keyword evidence="4" id="KW-1185">Reference proteome</keyword>
<protein>
    <submittedName>
        <fullName evidence="3">Uncharacterized protein</fullName>
    </submittedName>
</protein>
<comment type="caution">
    <text evidence="3">The sequence shown here is derived from an EMBL/GenBank/DDBJ whole genome shotgun (WGS) entry which is preliminary data.</text>
</comment>